<proteinExistence type="predicted"/>
<protein>
    <submittedName>
        <fullName evidence="2">Uncharacterized protein</fullName>
    </submittedName>
</protein>
<gene>
    <name evidence="2" type="primary">P0711E10.37</name>
</gene>
<feature type="region of interest" description="Disordered" evidence="1">
    <location>
        <begin position="47"/>
        <end position="82"/>
    </location>
</feature>
<evidence type="ECO:0000313" key="2">
    <source>
        <dbReference type="EMBL" id="BAE95804.1"/>
    </source>
</evidence>
<evidence type="ECO:0000256" key="1">
    <source>
        <dbReference type="SAM" id="MobiDB-lite"/>
    </source>
</evidence>
<reference evidence="2" key="1">
    <citation type="journal article" date="2002" name="Nature">
        <title>The genome sequence and structure of rice chromosome 1.</title>
        <authorList>
            <person name="Sasaki T."/>
            <person name="Matsumoto T."/>
            <person name="Yamamoto K."/>
            <person name="Sakata K."/>
            <person name="Baba T."/>
            <person name="Katayose Y."/>
            <person name="Wu J."/>
            <person name="Niimura Y."/>
            <person name="Cheng Z."/>
            <person name="Nagamura Y."/>
            <person name="Antonio B.A."/>
            <person name="Kanamori H."/>
            <person name="Hosokawa S."/>
            <person name="Masukawa M."/>
            <person name="Arikawa K."/>
            <person name="Chiden Y."/>
            <person name="Hayashi M."/>
            <person name="Okamoto M."/>
            <person name="Ando T."/>
            <person name="Aoki H."/>
            <person name="Arita K."/>
            <person name="Hamada M."/>
            <person name="Harada C."/>
            <person name="Hijishita S."/>
            <person name="Honda M."/>
            <person name="Ichikawa Y."/>
            <person name="Idonuma A."/>
            <person name="Iijima M."/>
            <person name="Ikeda M."/>
            <person name="Ikeno M."/>
            <person name="Itoh S."/>
            <person name="Itoh T."/>
            <person name="Itoh Y."/>
            <person name="Itoh Y."/>
            <person name="Iwabuchi A."/>
            <person name="Kamiya K."/>
            <person name="Karasawa W."/>
            <person name="Katagiri S."/>
            <person name="Kikuta A."/>
            <person name="Kobayashi N."/>
            <person name="Kono I."/>
            <person name="Machita K."/>
            <person name="Maehara T."/>
            <person name="Mizuno H."/>
            <person name="Mizubayashi T."/>
            <person name="Mukai Y."/>
            <person name="Nagasaki H."/>
            <person name="Nakashima M."/>
            <person name="Nakama Y."/>
            <person name="Nakamichi Y."/>
            <person name="Nakamura M."/>
            <person name="Namiki N."/>
            <person name="Negishi M."/>
            <person name="Ohta I."/>
            <person name="Ono N."/>
            <person name="Saji S."/>
            <person name="Sakai K."/>
            <person name="Shibata M."/>
            <person name="Shimokawa T."/>
            <person name="Shomura A."/>
            <person name="Song J."/>
            <person name="Takazaki Y."/>
            <person name="Terasawa K."/>
            <person name="Tsuji K."/>
            <person name="Waki K."/>
            <person name="Yamagata H."/>
            <person name="Yamane H."/>
            <person name="Yoshiki S."/>
            <person name="Yoshihara R."/>
            <person name="Yukawa K."/>
            <person name="Zhong H."/>
            <person name="Iwama H."/>
            <person name="Endo T."/>
            <person name="Ito H."/>
            <person name="Hahn J.H."/>
            <person name="Kim H.I."/>
            <person name="Eun M.Y."/>
            <person name="Yano M."/>
            <person name="Jiang J."/>
            <person name="Gojobori T."/>
        </authorList>
    </citation>
    <scope>NUCLEOTIDE SEQUENCE [LARGE SCALE GENOMIC DNA]</scope>
</reference>
<name>Q1EHU1_ORYSJ</name>
<organism evidence="2">
    <name type="scientific">Oryza sativa subsp. japonica</name>
    <name type="common">Rice</name>
    <dbReference type="NCBI Taxonomy" id="39947"/>
    <lineage>
        <taxon>Eukaryota</taxon>
        <taxon>Viridiplantae</taxon>
        <taxon>Streptophyta</taxon>
        <taxon>Embryophyta</taxon>
        <taxon>Tracheophyta</taxon>
        <taxon>Spermatophyta</taxon>
        <taxon>Magnoliopsida</taxon>
        <taxon>Liliopsida</taxon>
        <taxon>Poales</taxon>
        <taxon>Poaceae</taxon>
        <taxon>BOP clade</taxon>
        <taxon>Oryzoideae</taxon>
        <taxon>Oryzeae</taxon>
        <taxon>Oryzinae</taxon>
        <taxon>Oryza</taxon>
        <taxon>Oryza sativa</taxon>
    </lineage>
</organism>
<dbReference type="Proteomes" id="UP000817658">
    <property type="component" value="Chromosome 1"/>
</dbReference>
<dbReference type="EMBL" id="AP000570">
    <property type="protein sequence ID" value="BAE95804.1"/>
    <property type="molecule type" value="Genomic_DNA"/>
</dbReference>
<sequence>MPSLPHSGQRQTRDAHHHRFTHVGVVDHVHRPANRCIARPRLDPSTVSAARRVADSPNPRRRFPRPVTCFPTPRGTPPKNIL</sequence>
<dbReference type="AlphaFoldDB" id="Q1EHU1"/>
<accession>Q1EHU1</accession>